<protein>
    <submittedName>
        <fullName evidence="2">Uncharacterized protein</fullName>
    </submittedName>
</protein>
<evidence type="ECO:0000313" key="3">
    <source>
        <dbReference type="Proteomes" id="UP001208567"/>
    </source>
</evidence>
<feature type="transmembrane region" description="Helical" evidence="1">
    <location>
        <begin position="12"/>
        <end position="31"/>
    </location>
</feature>
<proteinExistence type="predicted"/>
<keyword evidence="1" id="KW-0812">Transmembrane</keyword>
<dbReference type="EMBL" id="BRXR01000001">
    <property type="protein sequence ID" value="GLC32564.1"/>
    <property type="molecule type" value="Genomic_DNA"/>
</dbReference>
<reference evidence="2 3" key="1">
    <citation type="journal article" date="2024" name="Int. J. Syst. Evol. Microbiol.">
        <title>Clostridium omnivorum sp. nov., isolated from anoxic soil under the treatment of reductive soil disinfestation.</title>
        <authorList>
            <person name="Ueki A."/>
            <person name="Tonouchi A."/>
            <person name="Kaku N."/>
            <person name="Honma S."/>
            <person name="Ueki K."/>
        </authorList>
    </citation>
    <scope>NUCLEOTIDE SEQUENCE [LARGE SCALE GENOMIC DNA]</scope>
    <source>
        <strain evidence="2 3">E14</strain>
    </source>
</reference>
<keyword evidence="1" id="KW-0472">Membrane</keyword>
<dbReference type="Proteomes" id="UP001208567">
    <property type="component" value="Unassembled WGS sequence"/>
</dbReference>
<sequence>MKNNEYLSNQWKKTLSFILALVLFMIMGVIINPSIRIPVIFGVAFAAAMTFSVRKKAKI</sequence>
<feature type="transmembrane region" description="Helical" evidence="1">
    <location>
        <begin position="37"/>
        <end position="53"/>
    </location>
</feature>
<gene>
    <name evidence="2" type="ORF">bsdE14_39740</name>
</gene>
<keyword evidence="3" id="KW-1185">Reference proteome</keyword>
<evidence type="ECO:0000256" key="1">
    <source>
        <dbReference type="SAM" id="Phobius"/>
    </source>
</evidence>
<name>A0ABQ5NBB5_9CLOT</name>
<dbReference type="RefSeq" id="WP_264851872.1">
    <property type="nucleotide sequence ID" value="NZ_BRXR01000001.1"/>
</dbReference>
<accession>A0ABQ5NBB5</accession>
<evidence type="ECO:0000313" key="2">
    <source>
        <dbReference type="EMBL" id="GLC32564.1"/>
    </source>
</evidence>
<organism evidence="2 3">
    <name type="scientific">Clostridium omnivorum</name>
    <dbReference type="NCBI Taxonomy" id="1604902"/>
    <lineage>
        <taxon>Bacteria</taxon>
        <taxon>Bacillati</taxon>
        <taxon>Bacillota</taxon>
        <taxon>Clostridia</taxon>
        <taxon>Eubacteriales</taxon>
        <taxon>Clostridiaceae</taxon>
        <taxon>Clostridium</taxon>
    </lineage>
</organism>
<comment type="caution">
    <text evidence="2">The sequence shown here is derived from an EMBL/GenBank/DDBJ whole genome shotgun (WGS) entry which is preliminary data.</text>
</comment>
<keyword evidence="1" id="KW-1133">Transmembrane helix</keyword>